<sequence length="786" mass="87092">MSLSYEDSMEYAPLEKRPDQPETNTRTDAGRFVGDTFIPAAEPEDYSVFPYMPGGLHVGYGMSHSEQEAMRWQAHFGRSSGNPLLDALNPFARRLDTGENEDASSSANTSPTVSRAPAVQTSTTEEGFPLNETQAEKVGAALAETGRPLPEQQKAVYEAHTGHNFSRVRIHTGSAAEEAADSIGAKAFAKGSDIVFARDQYNPSTAEGRGLIGHELAHVAQNATGVHRAPKDKKRKLEQPSGNVKSLIEKFHSSPGDVHEQVLATPGAELASLPLPLRSAMIDSMLNRFWVDDASERAIIALIESTPGRDALPLLNGMKKGAFAKLERSIDGDNYYRYHLAIQRIYFSALQPEAAYRQMMKARKFPWSDPGFIAFATGTKKFLYDAMELTGQGKIRLQIYPQQAPLPFSMPLEFELDALEMIQIEMFTGTEELGTKIGDHIYAPAITLFALKNTQSAREARFVLDFSLLAIGGAGLVAAKTIPAVVLAAVDIALGAGDMAVNEYRSIIAQSESGKRFLSTWDTVQFLLGVYGLARLLKESPRIFLDLRRLYREYRANKEVAKNPELIRELNQKLKGIVDDRELEQYLDEAGKKRPHADPAHPTDAQKTPTLESHGDGKPHITYAERKFLKARAGAQSYILRLSESKNGILDLGKSLEGKRFLDIFHDMNEMFQVLNREIGLVRTGDGKFLMVLGELPSSEGKMYRYTLNKIQDMKDAEIIAHTHIKGASKLSDADYRFLLERGQKSTFLIVSEDSVVKHNNIRRVGISGKQFDSDPEVIAKLKSLE</sequence>
<evidence type="ECO:0000259" key="2">
    <source>
        <dbReference type="Pfam" id="PF13699"/>
    </source>
</evidence>
<comment type="caution">
    <text evidence="3">The sequence shown here is derived from an EMBL/GenBank/DDBJ whole genome shotgun (WGS) entry which is preliminary data.</text>
</comment>
<dbReference type="AlphaFoldDB" id="A0A833GVJ7"/>
<dbReference type="Pfam" id="PF13699">
    <property type="entry name" value="eCIS_core"/>
    <property type="match status" value="1"/>
</dbReference>
<feature type="region of interest" description="Disordered" evidence="1">
    <location>
        <begin position="591"/>
        <end position="618"/>
    </location>
</feature>
<evidence type="ECO:0000313" key="3">
    <source>
        <dbReference type="EMBL" id="KAB2927562.1"/>
    </source>
</evidence>
<feature type="region of interest" description="Disordered" evidence="1">
    <location>
        <begin position="98"/>
        <end position="131"/>
    </location>
</feature>
<organism evidence="3 4">
    <name type="scientific">Leptonema illini</name>
    <dbReference type="NCBI Taxonomy" id="183"/>
    <lineage>
        <taxon>Bacteria</taxon>
        <taxon>Pseudomonadati</taxon>
        <taxon>Spirochaetota</taxon>
        <taxon>Spirochaetia</taxon>
        <taxon>Leptospirales</taxon>
        <taxon>Leptospiraceae</taxon>
        <taxon>Leptonema</taxon>
    </lineage>
</organism>
<feature type="region of interest" description="Disordered" evidence="1">
    <location>
        <begin position="1"/>
        <end position="30"/>
    </location>
</feature>
<feature type="compositionally biased region" description="Basic and acidic residues" evidence="1">
    <location>
        <begin position="591"/>
        <end position="601"/>
    </location>
</feature>
<dbReference type="Proteomes" id="UP000460298">
    <property type="component" value="Unassembled WGS sequence"/>
</dbReference>
<feature type="compositionally biased region" description="Polar residues" evidence="1">
    <location>
        <begin position="103"/>
        <end position="125"/>
    </location>
</feature>
<reference evidence="3 4" key="1">
    <citation type="submission" date="2019-10" db="EMBL/GenBank/DDBJ databases">
        <title>Extracellular Electron Transfer in a Candidatus Methanoperedens spp. Enrichment Culture.</title>
        <authorList>
            <person name="Berger S."/>
            <person name="Rangel Shaw D."/>
            <person name="Berben T."/>
            <person name="In 'T Zandt M."/>
            <person name="Frank J."/>
            <person name="Reimann J."/>
            <person name="Jetten M.S.M."/>
            <person name="Welte C.U."/>
        </authorList>
    </citation>
    <scope>NUCLEOTIDE SEQUENCE [LARGE SCALE GENOMIC DNA]</scope>
    <source>
        <strain evidence="3">SB12</strain>
    </source>
</reference>
<proteinExistence type="predicted"/>
<feature type="domain" description="eCIS core" evidence="2">
    <location>
        <begin position="148"/>
        <end position="225"/>
    </location>
</feature>
<dbReference type="InterPro" id="IPR025295">
    <property type="entry name" value="eCIS_core_dom"/>
</dbReference>
<evidence type="ECO:0000313" key="4">
    <source>
        <dbReference type="Proteomes" id="UP000460298"/>
    </source>
</evidence>
<evidence type="ECO:0000256" key="1">
    <source>
        <dbReference type="SAM" id="MobiDB-lite"/>
    </source>
</evidence>
<accession>A0A833GVJ7</accession>
<protein>
    <submittedName>
        <fullName evidence="3">DUF4157 domain-containing protein</fullName>
    </submittedName>
</protein>
<gene>
    <name evidence="3" type="ORF">F9K24_22610</name>
</gene>
<name>A0A833GVJ7_9LEPT</name>
<dbReference type="EMBL" id="WBUI01000072">
    <property type="protein sequence ID" value="KAB2927562.1"/>
    <property type="molecule type" value="Genomic_DNA"/>
</dbReference>